<name>A0A0E9MXU2_9BACT</name>
<dbReference type="STRING" id="1220578.FPE01S_01_13470"/>
<protein>
    <submittedName>
        <fullName evidence="1">Uncharacterized protein</fullName>
    </submittedName>
</protein>
<dbReference type="AlphaFoldDB" id="A0A0E9MXU2"/>
<dbReference type="EMBL" id="BBWV01000001">
    <property type="protein sequence ID" value="GAO42333.1"/>
    <property type="molecule type" value="Genomic_DNA"/>
</dbReference>
<sequence length="61" mass="6641">MAVVKPGSILHGFRGRVGDYVLRRIGNKTIVSAAPKARKGKPTAGQLAYQERFRLANIYAA</sequence>
<organism evidence="1 2">
    <name type="scientific">Flavihumibacter petaseus NBRC 106054</name>
    <dbReference type="NCBI Taxonomy" id="1220578"/>
    <lineage>
        <taxon>Bacteria</taxon>
        <taxon>Pseudomonadati</taxon>
        <taxon>Bacteroidota</taxon>
        <taxon>Chitinophagia</taxon>
        <taxon>Chitinophagales</taxon>
        <taxon>Chitinophagaceae</taxon>
        <taxon>Flavihumibacter</taxon>
    </lineage>
</organism>
<gene>
    <name evidence="1" type="ORF">FPE01S_01_13470</name>
</gene>
<evidence type="ECO:0000313" key="1">
    <source>
        <dbReference type="EMBL" id="GAO42333.1"/>
    </source>
</evidence>
<dbReference type="RefSeq" id="WP_046368046.1">
    <property type="nucleotide sequence ID" value="NZ_BBWV01000001.1"/>
</dbReference>
<keyword evidence="2" id="KW-1185">Reference proteome</keyword>
<dbReference type="OrthoDB" id="656016at2"/>
<dbReference type="Proteomes" id="UP000033121">
    <property type="component" value="Unassembled WGS sequence"/>
</dbReference>
<accession>A0A0E9MXU2</accession>
<proteinExistence type="predicted"/>
<reference evidence="1 2" key="1">
    <citation type="submission" date="2015-04" db="EMBL/GenBank/DDBJ databases">
        <title>Whole genome shotgun sequence of Flavihumibacter petaseus NBRC 106054.</title>
        <authorList>
            <person name="Miyazawa S."/>
            <person name="Hosoyama A."/>
            <person name="Hashimoto M."/>
            <person name="Noguchi M."/>
            <person name="Tsuchikane K."/>
            <person name="Ohji S."/>
            <person name="Yamazoe A."/>
            <person name="Ichikawa N."/>
            <person name="Kimura A."/>
            <person name="Fujita N."/>
        </authorList>
    </citation>
    <scope>NUCLEOTIDE SEQUENCE [LARGE SCALE GENOMIC DNA]</scope>
    <source>
        <strain evidence="1 2">NBRC 106054</strain>
    </source>
</reference>
<evidence type="ECO:0000313" key="2">
    <source>
        <dbReference type="Proteomes" id="UP000033121"/>
    </source>
</evidence>
<comment type="caution">
    <text evidence="1">The sequence shown here is derived from an EMBL/GenBank/DDBJ whole genome shotgun (WGS) entry which is preliminary data.</text>
</comment>